<comment type="subcellular location">
    <subcellularLocation>
        <location evidence="1">Cell membrane</location>
        <topology evidence="1">Multi-pass membrane protein</topology>
    </subcellularLocation>
</comment>
<dbReference type="RefSeq" id="WP_021591867.1">
    <property type="nucleotide sequence ID" value="NZ_FOVH01000012.1"/>
</dbReference>
<feature type="transmembrane region" description="Helical" evidence="6">
    <location>
        <begin position="197"/>
        <end position="220"/>
    </location>
</feature>
<dbReference type="InParanoid" id="A0A1I5NEC7"/>
<feature type="domain" description="ABC3 transporter permease C-terminal" evidence="7">
    <location>
        <begin position="201"/>
        <end position="309"/>
    </location>
</feature>
<keyword evidence="9" id="KW-1185">Reference proteome</keyword>
<gene>
    <name evidence="8" type="ORF">SAMN04489713_112118</name>
</gene>
<dbReference type="Proteomes" id="UP000183413">
    <property type="component" value="Unassembled WGS sequence"/>
</dbReference>
<feature type="transmembrane region" description="Helical" evidence="6">
    <location>
        <begin position="290"/>
        <end position="313"/>
    </location>
</feature>
<name>A0A1I5NEC7_9ACTN</name>
<keyword evidence="2" id="KW-1003">Cell membrane</keyword>
<dbReference type="STRING" id="1993.SAMN04489713_112118"/>
<accession>A0A1I5NEC7</accession>
<keyword evidence="3 6" id="KW-0812">Transmembrane</keyword>
<reference evidence="8 9" key="1">
    <citation type="submission" date="2016-10" db="EMBL/GenBank/DDBJ databases">
        <authorList>
            <person name="de Groot N.N."/>
        </authorList>
    </citation>
    <scope>NUCLEOTIDE SEQUENCE [LARGE SCALE GENOMIC DNA]</scope>
    <source>
        <strain evidence="8 9">DSM 43067</strain>
    </source>
</reference>
<feature type="transmembrane region" description="Helical" evidence="6">
    <location>
        <begin position="241"/>
        <end position="263"/>
    </location>
</feature>
<evidence type="ECO:0000256" key="2">
    <source>
        <dbReference type="ARBA" id="ARBA00022475"/>
    </source>
</evidence>
<evidence type="ECO:0000256" key="5">
    <source>
        <dbReference type="ARBA" id="ARBA00023136"/>
    </source>
</evidence>
<organism evidence="8 9">
    <name type="scientific">Actinomadura madurae</name>
    <dbReference type="NCBI Taxonomy" id="1993"/>
    <lineage>
        <taxon>Bacteria</taxon>
        <taxon>Bacillati</taxon>
        <taxon>Actinomycetota</taxon>
        <taxon>Actinomycetes</taxon>
        <taxon>Streptosporangiales</taxon>
        <taxon>Thermomonosporaceae</taxon>
        <taxon>Actinomadura</taxon>
    </lineage>
</organism>
<feature type="transmembrane region" description="Helical" evidence="6">
    <location>
        <begin position="536"/>
        <end position="560"/>
    </location>
</feature>
<evidence type="ECO:0000256" key="1">
    <source>
        <dbReference type="ARBA" id="ARBA00004651"/>
    </source>
</evidence>
<evidence type="ECO:0000256" key="6">
    <source>
        <dbReference type="SAM" id="Phobius"/>
    </source>
</evidence>
<dbReference type="AlphaFoldDB" id="A0A1I5NEC7"/>
<protein>
    <submittedName>
        <fullName evidence="8">FtsX-like permease family protein</fullName>
    </submittedName>
</protein>
<dbReference type="GO" id="GO:0005886">
    <property type="term" value="C:plasma membrane"/>
    <property type="evidence" value="ECO:0007669"/>
    <property type="project" value="UniProtKB-SubCell"/>
</dbReference>
<evidence type="ECO:0000313" key="9">
    <source>
        <dbReference type="Proteomes" id="UP000183413"/>
    </source>
</evidence>
<evidence type="ECO:0000256" key="4">
    <source>
        <dbReference type="ARBA" id="ARBA00022989"/>
    </source>
</evidence>
<feature type="transmembrane region" description="Helical" evidence="6">
    <location>
        <begin position="595"/>
        <end position="615"/>
    </location>
</feature>
<feature type="transmembrane region" description="Helical" evidence="6">
    <location>
        <begin position="356"/>
        <end position="387"/>
    </location>
</feature>
<dbReference type="Pfam" id="PF02687">
    <property type="entry name" value="FtsX"/>
    <property type="match status" value="1"/>
</dbReference>
<feature type="transmembrane region" description="Helical" evidence="6">
    <location>
        <begin position="408"/>
        <end position="434"/>
    </location>
</feature>
<keyword evidence="5 6" id="KW-0472">Membrane</keyword>
<feature type="transmembrane region" description="Helical" evidence="6">
    <location>
        <begin position="621"/>
        <end position="640"/>
    </location>
</feature>
<dbReference type="InterPro" id="IPR003838">
    <property type="entry name" value="ABC3_permease_C"/>
</dbReference>
<feature type="transmembrane region" description="Helical" evidence="6">
    <location>
        <begin position="333"/>
        <end position="350"/>
    </location>
</feature>
<keyword evidence="4 6" id="KW-1133">Transmembrane helix</keyword>
<sequence>MRGLWLRLLRGSGRSARLEAGLPFAAGAVITLVLLLLLGLQQGLDERAERTAWRTPEAAAGRPTVIQAGVIDYAGERPIAVVELAGLVEDPPDVPGMGRFPRPGELWASPALAELMTDLPDDQLSDRFGGPVSAVLGPGLLESPDELVAVVGRSPDDPSMTDERPEHQWNAAASLSPTKIDHWSTEADLYQTTYRDIALLVAVLIVLPLASLGGLASRLMAGRRRRRIAVLRLLGAGTSQVVRLAITELICFAGIGALAGVVAHRLLLPLAAQVPIKGGGWFRADVQPSLALTFLTAVAVVLVLTLGALSGLVSAVRDPLSTYRGAQRGDARMRWWSVLFIGAAVALFWTRSSNPFVTVAFTVLLILGWGLLSTGPWIVSGLGRLLARTSRGVPTFIAGRRLADDPRGAWRAVGGMAMASFIAGFVAVCLPVGLGNEGDYAARADRLEFVLPARDLDHAVSGAADALRAAGVPAEVSATAPPSWLAERDWGTLTVATSGDANRNRVRTTLADGGLRGPELRLSDDIPVVWLLRDGVVVSLLVLPVAALVALTSMVIGAIARIYDQRESLIALTLAGTPRAVLHAARRREMTLPTVILGGIAAAAGLLGGSTLGVTSLVNPYSSGIFLALLALGGLALLLADRTTRPVLDRTSTDLSERE</sequence>
<dbReference type="eggNOG" id="COG0577">
    <property type="taxonomic scope" value="Bacteria"/>
</dbReference>
<evidence type="ECO:0000256" key="3">
    <source>
        <dbReference type="ARBA" id="ARBA00022692"/>
    </source>
</evidence>
<feature type="transmembrane region" description="Helical" evidence="6">
    <location>
        <begin position="21"/>
        <end position="40"/>
    </location>
</feature>
<evidence type="ECO:0000313" key="8">
    <source>
        <dbReference type="EMBL" id="SFP20057.1"/>
    </source>
</evidence>
<evidence type="ECO:0000259" key="7">
    <source>
        <dbReference type="Pfam" id="PF02687"/>
    </source>
</evidence>
<proteinExistence type="predicted"/>
<dbReference type="EMBL" id="FOVH01000012">
    <property type="protein sequence ID" value="SFP20057.1"/>
    <property type="molecule type" value="Genomic_DNA"/>
</dbReference>